<sequence length="125" mass="14290">MSSDSESRQGSPELRPASVITALPPPAEDEVPRTPPRENVDYKGEECRTPTGPEHRIPPSLVCPPPPRRKRRRTAAPDYGARKSRDVPEVFSESCWEDVFERKLPWRNIESKHKNSNSKRRFPCS</sequence>
<evidence type="ECO:0000256" key="1">
    <source>
        <dbReference type="ARBA" id="ARBA00023013"/>
    </source>
</evidence>
<proteinExistence type="predicted"/>
<dbReference type="InParanoid" id="A0A2R6QAX1"/>
<dbReference type="AlphaFoldDB" id="A0A2R6QAX1"/>
<evidence type="ECO:0000313" key="4">
    <source>
        <dbReference type="EMBL" id="PSS05052.1"/>
    </source>
</evidence>
<dbReference type="OrthoDB" id="10300266at2759"/>
<dbReference type="Gramene" id="PSS05052">
    <property type="protein sequence ID" value="PSS05052"/>
    <property type="gene ID" value="CEY00_Acc20915"/>
</dbReference>
<dbReference type="InterPro" id="IPR040389">
    <property type="entry name" value="SMR"/>
</dbReference>
<name>A0A2R6QAX1_ACTCC</name>
<dbReference type="EMBL" id="NKQK01000018">
    <property type="protein sequence ID" value="PSS05052.1"/>
    <property type="molecule type" value="Genomic_DNA"/>
</dbReference>
<evidence type="ECO:0000256" key="3">
    <source>
        <dbReference type="SAM" id="MobiDB-lite"/>
    </source>
</evidence>
<dbReference type="Proteomes" id="UP000241394">
    <property type="component" value="Chromosome LG18"/>
</dbReference>
<accession>A0A2R6QAX1</accession>
<dbReference type="GO" id="GO:0032875">
    <property type="term" value="P:regulation of DNA endoreduplication"/>
    <property type="evidence" value="ECO:0007669"/>
    <property type="project" value="InterPro"/>
</dbReference>
<gene>
    <name evidence="4" type="ORF">CEY00_Acc20915</name>
</gene>
<reference evidence="4 5" key="1">
    <citation type="submission" date="2017-07" db="EMBL/GenBank/DDBJ databases">
        <title>An improved, manually edited Actinidia chinensis var. chinensis (kiwifruit) genome highlights the challenges associated with draft genomes and gene prediction in plants.</title>
        <authorList>
            <person name="Pilkington S."/>
            <person name="Crowhurst R."/>
            <person name="Hilario E."/>
            <person name="Nardozza S."/>
            <person name="Fraser L."/>
            <person name="Peng Y."/>
            <person name="Gunaseelan K."/>
            <person name="Simpson R."/>
            <person name="Tahir J."/>
            <person name="Deroles S."/>
            <person name="Templeton K."/>
            <person name="Luo Z."/>
            <person name="Davy M."/>
            <person name="Cheng C."/>
            <person name="Mcneilage M."/>
            <person name="Scaglione D."/>
            <person name="Liu Y."/>
            <person name="Zhang Q."/>
            <person name="Datson P."/>
            <person name="De Silva N."/>
            <person name="Gardiner S."/>
            <person name="Bassett H."/>
            <person name="Chagne D."/>
            <person name="Mccallum J."/>
            <person name="Dzierzon H."/>
            <person name="Deng C."/>
            <person name="Wang Y.-Y."/>
            <person name="Barron N."/>
            <person name="Manako K."/>
            <person name="Bowen J."/>
            <person name="Foster T."/>
            <person name="Erridge Z."/>
            <person name="Tiffin H."/>
            <person name="Waite C."/>
            <person name="Davies K."/>
            <person name="Grierson E."/>
            <person name="Laing W."/>
            <person name="Kirk R."/>
            <person name="Chen X."/>
            <person name="Wood M."/>
            <person name="Montefiori M."/>
            <person name="Brummell D."/>
            <person name="Schwinn K."/>
            <person name="Catanach A."/>
            <person name="Fullerton C."/>
            <person name="Li D."/>
            <person name="Meiyalaghan S."/>
            <person name="Nieuwenhuizen N."/>
            <person name="Read N."/>
            <person name="Prakash R."/>
            <person name="Hunter D."/>
            <person name="Zhang H."/>
            <person name="Mckenzie M."/>
            <person name="Knabel M."/>
            <person name="Harris A."/>
            <person name="Allan A."/>
            <person name="Chen A."/>
            <person name="Janssen B."/>
            <person name="Plunkett B."/>
            <person name="Dwamena C."/>
            <person name="Voogd C."/>
            <person name="Leif D."/>
            <person name="Lafferty D."/>
            <person name="Souleyre E."/>
            <person name="Varkonyi-Gasic E."/>
            <person name="Gambi F."/>
            <person name="Hanley J."/>
            <person name="Yao J.-L."/>
            <person name="Cheung J."/>
            <person name="David K."/>
            <person name="Warren B."/>
            <person name="Marsh K."/>
            <person name="Snowden K."/>
            <person name="Lin-Wang K."/>
            <person name="Brian L."/>
            <person name="Martinez-Sanchez M."/>
            <person name="Wang M."/>
            <person name="Ileperuma N."/>
            <person name="Macnee N."/>
            <person name="Campin R."/>
            <person name="Mcatee P."/>
            <person name="Drummond R."/>
            <person name="Espley R."/>
            <person name="Ireland H."/>
            <person name="Wu R."/>
            <person name="Atkinson R."/>
            <person name="Karunairetnam S."/>
            <person name="Bulley S."/>
            <person name="Chunkath S."/>
            <person name="Hanley Z."/>
            <person name="Storey R."/>
            <person name="Thrimawithana A."/>
            <person name="Thomson S."/>
            <person name="David C."/>
            <person name="Testolin R."/>
        </authorList>
    </citation>
    <scope>NUCLEOTIDE SEQUENCE [LARGE SCALE GENOMIC DNA]</scope>
    <source>
        <strain evidence="5">cv. Red5</strain>
        <tissue evidence="4">Young leaf</tissue>
    </source>
</reference>
<evidence type="ECO:0000313" key="5">
    <source>
        <dbReference type="Proteomes" id="UP000241394"/>
    </source>
</evidence>
<keyword evidence="5" id="KW-1185">Reference proteome</keyword>
<dbReference type="PANTHER" id="PTHR33142">
    <property type="entry name" value="CYCLIN-DEPENDENT PROTEIN KINASE INHIBITOR SMR13"/>
    <property type="match status" value="1"/>
</dbReference>
<feature type="region of interest" description="Disordered" evidence="3">
    <location>
        <begin position="1"/>
        <end position="87"/>
    </location>
</feature>
<comment type="caution">
    <text evidence="4">The sequence shown here is derived from an EMBL/GenBank/DDBJ whole genome shotgun (WGS) entry which is preliminary data.</text>
</comment>
<dbReference type="PANTHER" id="PTHR33142:SF8">
    <property type="entry name" value="CYCLIN-DEPENDENT PROTEIN KINASE INHIBITOR SMR9"/>
    <property type="match status" value="1"/>
</dbReference>
<keyword evidence="2" id="KW-0131">Cell cycle</keyword>
<protein>
    <submittedName>
        <fullName evidence="4">Increasing suppression factor like</fullName>
    </submittedName>
</protein>
<organism evidence="4 5">
    <name type="scientific">Actinidia chinensis var. chinensis</name>
    <name type="common">Chinese soft-hair kiwi</name>
    <dbReference type="NCBI Taxonomy" id="1590841"/>
    <lineage>
        <taxon>Eukaryota</taxon>
        <taxon>Viridiplantae</taxon>
        <taxon>Streptophyta</taxon>
        <taxon>Embryophyta</taxon>
        <taxon>Tracheophyta</taxon>
        <taxon>Spermatophyta</taxon>
        <taxon>Magnoliopsida</taxon>
        <taxon>eudicotyledons</taxon>
        <taxon>Gunneridae</taxon>
        <taxon>Pentapetalae</taxon>
        <taxon>asterids</taxon>
        <taxon>Ericales</taxon>
        <taxon>Actinidiaceae</taxon>
        <taxon>Actinidia</taxon>
    </lineage>
</organism>
<feature type="compositionally biased region" description="Polar residues" evidence="3">
    <location>
        <begin position="1"/>
        <end position="10"/>
    </location>
</feature>
<keyword evidence="1" id="KW-0649">Protein kinase inhibitor</keyword>
<dbReference type="GO" id="GO:0004860">
    <property type="term" value="F:protein kinase inhibitor activity"/>
    <property type="evidence" value="ECO:0007669"/>
    <property type="project" value="UniProtKB-KW"/>
</dbReference>
<reference evidence="5" key="2">
    <citation type="journal article" date="2018" name="BMC Genomics">
        <title>A manually annotated Actinidia chinensis var. chinensis (kiwifruit) genome highlights the challenges associated with draft genomes and gene prediction in plants.</title>
        <authorList>
            <person name="Pilkington S.M."/>
            <person name="Crowhurst R."/>
            <person name="Hilario E."/>
            <person name="Nardozza S."/>
            <person name="Fraser L."/>
            <person name="Peng Y."/>
            <person name="Gunaseelan K."/>
            <person name="Simpson R."/>
            <person name="Tahir J."/>
            <person name="Deroles S.C."/>
            <person name="Templeton K."/>
            <person name="Luo Z."/>
            <person name="Davy M."/>
            <person name="Cheng C."/>
            <person name="McNeilage M."/>
            <person name="Scaglione D."/>
            <person name="Liu Y."/>
            <person name="Zhang Q."/>
            <person name="Datson P."/>
            <person name="De Silva N."/>
            <person name="Gardiner S.E."/>
            <person name="Bassett H."/>
            <person name="Chagne D."/>
            <person name="McCallum J."/>
            <person name="Dzierzon H."/>
            <person name="Deng C."/>
            <person name="Wang Y.Y."/>
            <person name="Barron L."/>
            <person name="Manako K."/>
            <person name="Bowen J."/>
            <person name="Foster T.M."/>
            <person name="Erridge Z.A."/>
            <person name="Tiffin H."/>
            <person name="Waite C.N."/>
            <person name="Davies K.M."/>
            <person name="Grierson E.P."/>
            <person name="Laing W.A."/>
            <person name="Kirk R."/>
            <person name="Chen X."/>
            <person name="Wood M."/>
            <person name="Montefiori M."/>
            <person name="Brummell D.A."/>
            <person name="Schwinn K.E."/>
            <person name="Catanach A."/>
            <person name="Fullerton C."/>
            <person name="Li D."/>
            <person name="Meiyalaghan S."/>
            <person name="Nieuwenhuizen N."/>
            <person name="Read N."/>
            <person name="Prakash R."/>
            <person name="Hunter D."/>
            <person name="Zhang H."/>
            <person name="McKenzie M."/>
            <person name="Knabel M."/>
            <person name="Harris A."/>
            <person name="Allan A.C."/>
            <person name="Gleave A."/>
            <person name="Chen A."/>
            <person name="Janssen B.J."/>
            <person name="Plunkett B."/>
            <person name="Ampomah-Dwamena C."/>
            <person name="Voogd C."/>
            <person name="Leif D."/>
            <person name="Lafferty D."/>
            <person name="Souleyre E.J.F."/>
            <person name="Varkonyi-Gasic E."/>
            <person name="Gambi F."/>
            <person name="Hanley J."/>
            <person name="Yao J.L."/>
            <person name="Cheung J."/>
            <person name="David K.M."/>
            <person name="Warren B."/>
            <person name="Marsh K."/>
            <person name="Snowden K.C."/>
            <person name="Lin-Wang K."/>
            <person name="Brian L."/>
            <person name="Martinez-Sanchez M."/>
            <person name="Wang M."/>
            <person name="Ileperuma N."/>
            <person name="Macnee N."/>
            <person name="Campin R."/>
            <person name="McAtee P."/>
            <person name="Drummond R.S.M."/>
            <person name="Espley R.V."/>
            <person name="Ireland H.S."/>
            <person name="Wu R."/>
            <person name="Atkinson R.G."/>
            <person name="Karunairetnam S."/>
            <person name="Bulley S."/>
            <person name="Chunkath S."/>
            <person name="Hanley Z."/>
            <person name="Storey R."/>
            <person name="Thrimawithana A.H."/>
            <person name="Thomson S."/>
            <person name="David C."/>
            <person name="Testolin R."/>
            <person name="Huang H."/>
            <person name="Hellens R.P."/>
            <person name="Schaffer R.J."/>
        </authorList>
    </citation>
    <scope>NUCLEOTIDE SEQUENCE [LARGE SCALE GENOMIC DNA]</scope>
    <source>
        <strain evidence="5">cv. Red5</strain>
    </source>
</reference>
<evidence type="ECO:0000256" key="2">
    <source>
        <dbReference type="ARBA" id="ARBA00023306"/>
    </source>
</evidence>
<feature type="compositionally biased region" description="Basic and acidic residues" evidence="3">
    <location>
        <begin position="30"/>
        <end position="57"/>
    </location>
</feature>